<dbReference type="OrthoDB" id="308383at2759"/>
<dbReference type="Pfam" id="PF17907">
    <property type="entry name" value="AWS"/>
    <property type="match status" value="1"/>
</dbReference>
<keyword evidence="3" id="KW-0158">Chromosome</keyword>
<keyword evidence="7" id="KW-0539">Nucleus</keyword>
<comment type="subcellular location">
    <subcellularLocation>
        <location evidence="2">Chromosome</location>
    </subcellularLocation>
    <subcellularLocation>
        <location evidence="1">Nucleus</location>
    </subcellularLocation>
</comment>
<evidence type="ECO:0000256" key="5">
    <source>
        <dbReference type="ARBA" id="ARBA00022679"/>
    </source>
</evidence>
<keyword evidence="6" id="KW-0949">S-adenosyl-L-methionine</keyword>
<gene>
    <name evidence="10" type="ORF">Pfra01_000462100</name>
</gene>
<dbReference type="InterPro" id="IPR006560">
    <property type="entry name" value="AWS_dom"/>
</dbReference>
<evidence type="ECO:0000313" key="10">
    <source>
        <dbReference type="EMBL" id="GMF25595.1"/>
    </source>
</evidence>
<evidence type="ECO:0000256" key="7">
    <source>
        <dbReference type="ARBA" id="ARBA00023242"/>
    </source>
</evidence>
<proteinExistence type="predicted"/>
<accession>A0A9W6X0K1</accession>
<evidence type="ECO:0000256" key="2">
    <source>
        <dbReference type="ARBA" id="ARBA00004286"/>
    </source>
</evidence>
<evidence type="ECO:0000259" key="9">
    <source>
        <dbReference type="PROSITE" id="PS51215"/>
    </source>
</evidence>
<dbReference type="PANTHER" id="PTHR22884">
    <property type="entry name" value="SET DOMAIN PROTEINS"/>
    <property type="match status" value="1"/>
</dbReference>
<evidence type="ECO:0000256" key="4">
    <source>
        <dbReference type="ARBA" id="ARBA00022603"/>
    </source>
</evidence>
<dbReference type="PROSITE" id="PS51215">
    <property type="entry name" value="AWS"/>
    <property type="match status" value="1"/>
</dbReference>
<dbReference type="EMBL" id="BSXT01000363">
    <property type="protein sequence ID" value="GMF25595.1"/>
    <property type="molecule type" value="Genomic_DNA"/>
</dbReference>
<sequence length="171" mass="19499">MTKRTTVMASAKAQKEQESSREDDVDKQHEAQELVYCGEGCYNRMLFISCSDETCSAPDPSMCSNRAIKRREIKSVRVEYIPGPGFGLIANDNINAGEFIIEYVGEVIDDIECERRMIQYRDNGEVVWMTHCAVFSFLWVRADTSWLLLLGEFLHDGAGEKHCDRCQVSQQ</sequence>
<keyword evidence="4" id="KW-0489">Methyltransferase</keyword>
<evidence type="ECO:0000256" key="1">
    <source>
        <dbReference type="ARBA" id="ARBA00004123"/>
    </source>
</evidence>
<evidence type="ECO:0000256" key="8">
    <source>
        <dbReference type="SAM" id="MobiDB-lite"/>
    </source>
</evidence>
<evidence type="ECO:0000256" key="6">
    <source>
        <dbReference type="ARBA" id="ARBA00022691"/>
    </source>
</evidence>
<dbReference type="InterPro" id="IPR001214">
    <property type="entry name" value="SET_dom"/>
</dbReference>
<feature type="compositionally biased region" description="Basic and acidic residues" evidence="8">
    <location>
        <begin position="13"/>
        <end position="27"/>
    </location>
</feature>
<dbReference type="InterPro" id="IPR050777">
    <property type="entry name" value="SET2_Histone-Lys_MeTrsfase"/>
</dbReference>
<evidence type="ECO:0000313" key="11">
    <source>
        <dbReference type="Proteomes" id="UP001165121"/>
    </source>
</evidence>
<dbReference type="SMART" id="SM00570">
    <property type="entry name" value="AWS"/>
    <property type="match status" value="1"/>
</dbReference>
<keyword evidence="11" id="KW-1185">Reference proteome</keyword>
<protein>
    <submittedName>
        <fullName evidence="10">Unnamed protein product</fullName>
    </submittedName>
</protein>
<dbReference type="Proteomes" id="UP001165121">
    <property type="component" value="Unassembled WGS sequence"/>
</dbReference>
<feature type="domain" description="AWS" evidence="9">
    <location>
        <begin position="23"/>
        <end position="72"/>
    </location>
</feature>
<keyword evidence="5" id="KW-0808">Transferase</keyword>
<comment type="caution">
    <text evidence="10">The sequence shown here is derived from an EMBL/GenBank/DDBJ whole genome shotgun (WGS) entry which is preliminary data.</text>
</comment>
<dbReference type="GO" id="GO:0032259">
    <property type="term" value="P:methylation"/>
    <property type="evidence" value="ECO:0007669"/>
    <property type="project" value="UniProtKB-KW"/>
</dbReference>
<feature type="region of interest" description="Disordered" evidence="8">
    <location>
        <begin position="1"/>
        <end position="27"/>
    </location>
</feature>
<dbReference type="Gene3D" id="2.170.270.10">
    <property type="entry name" value="SET domain"/>
    <property type="match status" value="1"/>
</dbReference>
<evidence type="ECO:0000256" key="3">
    <source>
        <dbReference type="ARBA" id="ARBA00022454"/>
    </source>
</evidence>
<dbReference type="Pfam" id="PF00856">
    <property type="entry name" value="SET"/>
    <property type="match status" value="1"/>
</dbReference>
<dbReference type="GO" id="GO:0005634">
    <property type="term" value="C:nucleus"/>
    <property type="evidence" value="ECO:0007669"/>
    <property type="project" value="UniProtKB-SubCell"/>
</dbReference>
<dbReference type="GO" id="GO:0005694">
    <property type="term" value="C:chromosome"/>
    <property type="evidence" value="ECO:0007669"/>
    <property type="project" value="UniProtKB-SubCell"/>
</dbReference>
<dbReference type="InterPro" id="IPR046341">
    <property type="entry name" value="SET_dom_sf"/>
</dbReference>
<organism evidence="10 11">
    <name type="scientific">Phytophthora fragariaefolia</name>
    <dbReference type="NCBI Taxonomy" id="1490495"/>
    <lineage>
        <taxon>Eukaryota</taxon>
        <taxon>Sar</taxon>
        <taxon>Stramenopiles</taxon>
        <taxon>Oomycota</taxon>
        <taxon>Peronosporomycetes</taxon>
        <taxon>Peronosporales</taxon>
        <taxon>Peronosporaceae</taxon>
        <taxon>Phytophthora</taxon>
    </lineage>
</organism>
<name>A0A9W6X0K1_9STRA</name>
<dbReference type="AlphaFoldDB" id="A0A9W6X0K1"/>
<dbReference type="SUPFAM" id="SSF82199">
    <property type="entry name" value="SET domain"/>
    <property type="match status" value="1"/>
</dbReference>
<dbReference type="GO" id="GO:0042054">
    <property type="term" value="F:histone methyltransferase activity"/>
    <property type="evidence" value="ECO:0007669"/>
    <property type="project" value="InterPro"/>
</dbReference>
<reference evidence="10" key="1">
    <citation type="submission" date="2023-04" db="EMBL/GenBank/DDBJ databases">
        <title>Phytophthora fragariaefolia NBRC 109709.</title>
        <authorList>
            <person name="Ichikawa N."/>
            <person name="Sato H."/>
            <person name="Tonouchi N."/>
        </authorList>
    </citation>
    <scope>NUCLEOTIDE SEQUENCE</scope>
    <source>
        <strain evidence="10">NBRC 109709</strain>
    </source>
</reference>